<sequence length="173" mass="19822">MTPRTIPLFLQWRHARTYSLLQCRAQSLRGCQMPQYSVTKSPRPTYLMTCTATSSPTRMRMSKCMIRFPALAHLKYRKKICLSCYGRHIYQIRLQLILNSLSFQNCKQASGLTLLSSAKSVSYLSRMSAIVRTLLSIWLLTHHLKGPKADLAPRMAVETTQRALCVERLMPQA</sequence>
<evidence type="ECO:0000313" key="2">
    <source>
        <dbReference type="Proteomes" id="UP000785679"/>
    </source>
</evidence>
<dbReference type="AlphaFoldDB" id="A0A8J8NFV8"/>
<keyword evidence="2" id="KW-1185">Reference proteome</keyword>
<name>A0A8J8NFV8_HALGN</name>
<protein>
    <submittedName>
        <fullName evidence="1">Uncharacterized protein</fullName>
    </submittedName>
</protein>
<reference evidence="1" key="1">
    <citation type="submission" date="2019-06" db="EMBL/GenBank/DDBJ databases">
        <authorList>
            <person name="Zheng W."/>
        </authorList>
    </citation>
    <scope>NUCLEOTIDE SEQUENCE</scope>
    <source>
        <strain evidence="1">QDHG01</strain>
    </source>
</reference>
<comment type="caution">
    <text evidence="1">The sequence shown here is derived from an EMBL/GenBank/DDBJ whole genome shotgun (WGS) entry which is preliminary data.</text>
</comment>
<dbReference type="EMBL" id="RRYP01016887">
    <property type="protein sequence ID" value="TNV74527.1"/>
    <property type="molecule type" value="Genomic_DNA"/>
</dbReference>
<organism evidence="1 2">
    <name type="scientific">Halteria grandinella</name>
    <dbReference type="NCBI Taxonomy" id="5974"/>
    <lineage>
        <taxon>Eukaryota</taxon>
        <taxon>Sar</taxon>
        <taxon>Alveolata</taxon>
        <taxon>Ciliophora</taxon>
        <taxon>Intramacronucleata</taxon>
        <taxon>Spirotrichea</taxon>
        <taxon>Stichotrichia</taxon>
        <taxon>Sporadotrichida</taxon>
        <taxon>Halteriidae</taxon>
        <taxon>Halteria</taxon>
    </lineage>
</organism>
<gene>
    <name evidence="1" type="ORF">FGO68_gene266</name>
</gene>
<accession>A0A8J8NFV8</accession>
<dbReference type="Proteomes" id="UP000785679">
    <property type="component" value="Unassembled WGS sequence"/>
</dbReference>
<evidence type="ECO:0000313" key="1">
    <source>
        <dbReference type="EMBL" id="TNV74527.1"/>
    </source>
</evidence>
<proteinExistence type="predicted"/>